<proteinExistence type="predicted"/>
<comment type="caution">
    <text evidence="1">The sequence shown here is derived from an EMBL/GenBank/DDBJ whole genome shotgun (WGS) entry which is preliminary data.</text>
</comment>
<reference evidence="1" key="1">
    <citation type="submission" date="2021-01" db="EMBL/GenBank/DDBJ databases">
        <title>Metabolic potential, ecology and presence of endohyphal bacteria is reflected in genomic diversity of Mucoromycotina.</title>
        <authorList>
            <person name="Muszewska A."/>
            <person name="Okrasinska A."/>
            <person name="Steczkiewicz K."/>
            <person name="Drgas O."/>
            <person name="Orlowska M."/>
            <person name="Perlinska-Lenart U."/>
            <person name="Aleksandrzak-Piekarczyk T."/>
            <person name="Szatraj K."/>
            <person name="Zielenkiewicz U."/>
            <person name="Pilsyk S."/>
            <person name="Malc E."/>
            <person name="Mieczkowski P."/>
            <person name="Kruszewska J.S."/>
            <person name="Biernat P."/>
            <person name="Pawlowska J."/>
        </authorList>
    </citation>
    <scope>NUCLEOTIDE SEQUENCE</scope>
    <source>
        <strain evidence="1">WA0000018081</strain>
    </source>
</reference>
<gene>
    <name evidence="1" type="ORF">INT48_004536</name>
</gene>
<organism evidence="1 2">
    <name type="scientific">Thamnidium elegans</name>
    <dbReference type="NCBI Taxonomy" id="101142"/>
    <lineage>
        <taxon>Eukaryota</taxon>
        <taxon>Fungi</taxon>
        <taxon>Fungi incertae sedis</taxon>
        <taxon>Mucoromycota</taxon>
        <taxon>Mucoromycotina</taxon>
        <taxon>Mucoromycetes</taxon>
        <taxon>Mucorales</taxon>
        <taxon>Mucorineae</taxon>
        <taxon>Mucoraceae</taxon>
        <taxon>Thamnidium</taxon>
    </lineage>
</organism>
<keyword evidence="2" id="KW-1185">Reference proteome</keyword>
<accession>A0A8H7T054</accession>
<protein>
    <submittedName>
        <fullName evidence="1">Uncharacterized protein</fullName>
    </submittedName>
</protein>
<evidence type="ECO:0000313" key="1">
    <source>
        <dbReference type="EMBL" id="KAG2237633.1"/>
    </source>
</evidence>
<dbReference type="Proteomes" id="UP000613177">
    <property type="component" value="Unassembled WGS sequence"/>
</dbReference>
<sequence length="77" mass="7805">MQSICYSGTETLLISALAEINSTSRRSAAAATTAATSTSAAYTASSEAGASGYGTITITASNDAIRRNSEDILQVIP</sequence>
<dbReference type="EMBL" id="JAEPRE010000004">
    <property type="protein sequence ID" value="KAG2237633.1"/>
    <property type="molecule type" value="Genomic_DNA"/>
</dbReference>
<name>A0A8H7T054_9FUNG</name>
<evidence type="ECO:0000313" key="2">
    <source>
        <dbReference type="Proteomes" id="UP000613177"/>
    </source>
</evidence>
<dbReference type="AlphaFoldDB" id="A0A8H7T054"/>